<name>A0A838BBD7_9HYPH</name>
<gene>
    <name evidence="1" type="ORF">H0241_26430</name>
</gene>
<protein>
    <submittedName>
        <fullName evidence="1">Uncharacterized protein</fullName>
    </submittedName>
</protein>
<dbReference type="AlphaFoldDB" id="A0A838BBD7"/>
<dbReference type="Proteomes" id="UP000558284">
    <property type="component" value="Unassembled WGS sequence"/>
</dbReference>
<reference evidence="1 2" key="1">
    <citation type="submission" date="2020-07" db="EMBL/GenBank/DDBJ databases">
        <title>Definition of the novel symbiovar canariense within Mesorhizobium novociceri, a new species of genus Mesorhizobium nodulating Cicer canariense in the Caldera de Taburiente National Park (La Palma, Canary Islands).</title>
        <authorList>
            <person name="Leon-Barrios M."/>
            <person name="Perez-Yepez J."/>
            <person name="Flores-Felix J.D."/>
            <person name="Ramirez-Baena M.H."/>
            <person name="Pulido-Suarez L."/>
            <person name="Igual J.M."/>
            <person name="Velazquez E."/>
            <person name="Peix A."/>
        </authorList>
    </citation>
    <scope>NUCLEOTIDE SEQUENCE [LARGE SCALE GENOMIC DNA]</scope>
    <source>
        <strain evidence="1 2">CCANP35</strain>
    </source>
</reference>
<dbReference type="EMBL" id="JACDTY010000016">
    <property type="protein sequence ID" value="MBA1143765.1"/>
    <property type="molecule type" value="Genomic_DNA"/>
</dbReference>
<evidence type="ECO:0000313" key="1">
    <source>
        <dbReference type="EMBL" id="MBA1143765.1"/>
    </source>
</evidence>
<dbReference type="RefSeq" id="WP_181060772.1">
    <property type="nucleotide sequence ID" value="NZ_JACDTY010000016.1"/>
</dbReference>
<evidence type="ECO:0000313" key="2">
    <source>
        <dbReference type="Proteomes" id="UP000558284"/>
    </source>
</evidence>
<sequence>MKHGFSPAACHRRADTAIAGVRPAEIEAVLPMPSADVMLSLLAQMEG</sequence>
<proteinExistence type="predicted"/>
<organism evidence="1 2">
    <name type="scientific">Mesorhizobium neociceri</name>
    <dbReference type="NCBI Taxonomy" id="1307853"/>
    <lineage>
        <taxon>Bacteria</taxon>
        <taxon>Pseudomonadati</taxon>
        <taxon>Pseudomonadota</taxon>
        <taxon>Alphaproteobacteria</taxon>
        <taxon>Hyphomicrobiales</taxon>
        <taxon>Phyllobacteriaceae</taxon>
        <taxon>Mesorhizobium</taxon>
    </lineage>
</organism>
<comment type="caution">
    <text evidence="1">The sequence shown here is derived from an EMBL/GenBank/DDBJ whole genome shotgun (WGS) entry which is preliminary data.</text>
</comment>
<accession>A0A838BBD7</accession>
<keyword evidence="2" id="KW-1185">Reference proteome</keyword>